<dbReference type="VEuPathDB" id="FungiDB:ASPVEDRAFT_432399"/>
<dbReference type="AlphaFoldDB" id="A0A1L9P8R0"/>
<sequence>MDASANYTGFWLTKIRQSVLRAASVKSTSSCRAEILMRPLRKATLELPVHSGFAPPPFSSSCLGNARPVDLGLHAALATQQANCQPYISWRVCGLILNGHRSTNPHPHWQIGSWIILERGPLMMWKRLDKSFHFCRFLDS</sequence>
<dbReference type="Proteomes" id="UP000184073">
    <property type="component" value="Unassembled WGS sequence"/>
</dbReference>
<protein>
    <submittedName>
        <fullName evidence="1">Uncharacterized protein</fullName>
    </submittedName>
</protein>
<organism evidence="1 2">
    <name type="scientific">Aspergillus versicolor CBS 583.65</name>
    <dbReference type="NCBI Taxonomy" id="1036611"/>
    <lineage>
        <taxon>Eukaryota</taxon>
        <taxon>Fungi</taxon>
        <taxon>Dikarya</taxon>
        <taxon>Ascomycota</taxon>
        <taxon>Pezizomycotina</taxon>
        <taxon>Eurotiomycetes</taxon>
        <taxon>Eurotiomycetidae</taxon>
        <taxon>Eurotiales</taxon>
        <taxon>Aspergillaceae</taxon>
        <taxon>Aspergillus</taxon>
        <taxon>Aspergillus subgen. Nidulantes</taxon>
    </lineage>
</organism>
<reference evidence="2" key="1">
    <citation type="journal article" date="2017" name="Genome Biol.">
        <title>Comparative genomics reveals high biological diversity and specific adaptations in the industrially and medically important fungal genus Aspergillus.</title>
        <authorList>
            <person name="de Vries R.P."/>
            <person name="Riley R."/>
            <person name="Wiebenga A."/>
            <person name="Aguilar-Osorio G."/>
            <person name="Amillis S."/>
            <person name="Uchima C.A."/>
            <person name="Anderluh G."/>
            <person name="Asadollahi M."/>
            <person name="Askin M."/>
            <person name="Barry K."/>
            <person name="Battaglia E."/>
            <person name="Bayram O."/>
            <person name="Benocci T."/>
            <person name="Braus-Stromeyer S.A."/>
            <person name="Caldana C."/>
            <person name="Canovas D."/>
            <person name="Cerqueira G.C."/>
            <person name="Chen F."/>
            <person name="Chen W."/>
            <person name="Choi C."/>
            <person name="Clum A."/>
            <person name="Dos Santos R.A."/>
            <person name="Damasio A.R."/>
            <person name="Diallinas G."/>
            <person name="Emri T."/>
            <person name="Fekete E."/>
            <person name="Flipphi M."/>
            <person name="Freyberg S."/>
            <person name="Gallo A."/>
            <person name="Gournas C."/>
            <person name="Habgood R."/>
            <person name="Hainaut M."/>
            <person name="Harispe M.L."/>
            <person name="Henrissat B."/>
            <person name="Hilden K.S."/>
            <person name="Hope R."/>
            <person name="Hossain A."/>
            <person name="Karabika E."/>
            <person name="Karaffa L."/>
            <person name="Karanyi Z."/>
            <person name="Krasevec N."/>
            <person name="Kuo A."/>
            <person name="Kusch H."/>
            <person name="LaButti K."/>
            <person name="Lagendijk E.L."/>
            <person name="Lapidus A."/>
            <person name="Levasseur A."/>
            <person name="Lindquist E."/>
            <person name="Lipzen A."/>
            <person name="Logrieco A.F."/>
            <person name="MacCabe A."/>
            <person name="Maekelae M.R."/>
            <person name="Malavazi I."/>
            <person name="Melin P."/>
            <person name="Meyer V."/>
            <person name="Mielnichuk N."/>
            <person name="Miskei M."/>
            <person name="Molnar A.P."/>
            <person name="Mule G."/>
            <person name="Ngan C.Y."/>
            <person name="Orejas M."/>
            <person name="Orosz E."/>
            <person name="Ouedraogo J.P."/>
            <person name="Overkamp K.M."/>
            <person name="Park H.-S."/>
            <person name="Perrone G."/>
            <person name="Piumi F."/>
            <person name="Punt P.J."/>
            <person name="Ram A.F."/>
            <person name="Ramon A."/>
            <person name="Rauscher S."/>
            <person name="Record E."/>
            <person name="Riano-Pachon D.M."/>
            <person name="Robert V."/>
            <person name="Roehrig J."/>
            <person name="Ruller R."/>
            <person name="Salamov A."/>
            <person name="Salih N.S."/>
            <person name="Samson R.A."/>
            <person name="Sandor E."/>
            <person name="Sanguinetti M."/>
            <person name="Schuetze T."/>
            <person name="Sepcic K."/>
            <person name="Shelest E."/>
            <person name="Sherlock G."/>
            <person name="Sophianopoulou V."/>
            <person name="Squina F.M."/>
            <person name="Sun H."/>
            <person name="Susca A."/>
            <person name="Todd R.B."/>
            <person name="Tsang A."/>
            <person name="Unkles S.E."/>
            <person name="van de Wiele N."/>
            <person name="van Rossen-Uffink D."/>
            <person name="Oliveira J.V."/>
            <person name="Vesth T.C."/>
            <person name="Visser J."/>
            <person name="Yu J.-H."/>
            <person name="Zhou M."/>
            <person name="Andersen M.R."/>
            <person name="Archer D.B."/>
            <person name="Baker S.E."/>
            <person name="Benoit I."/>
            <person name="Brakhage A.A."/>
            <person name="Braus G.H."/>
            <person name="Fischer R."/>
            <person name="Frisvad J.C."/>
            <person name="Goldman G.H."/>
            <person name="Houbraken J."/>
            <person name="Oakley B."/>
            <person name="Pocsi I."/>
            <person name="Scazzocchio C."/>
            <person name="Seiboth B."/>
            <person name="vanKuyk P.A."/>
            <person name="Wortman J."/>
            <person name="Dyer P.S."/>
            <person name="Grigoriev I.V."/>
        </authorList>
    </citation>
    <scope>NUCLEOTIDE SEQUENCE [LARGE SCALE GENOMIC DNA]</scope>
    <source>
        <strain evidence="2">CBS 583.65</strain>
    </source>
</reference>
<dbReference type="EMBL" id="KV878126">
    <property type="protein sequence ID" value="OJI97834.1"/>
    <property type="molecule type" value="Genomic_DNA"/>
</dbReference>
<accession>A0A1L9P8R0</accession>
<name>A0A1L9P8R0_ASPVE</name>
<dbReference type="RefSeq" id="XP_040663597.1">
    <property type="nucleotide sequence ID" value="XM_040812774.1"/>
</dbReference>
<gene>
    <name evidence="1" type="ORF">ASPVEDRAFT_432399</name>
</gene>
<keyword evidence="2" id="KW-1185">Reference proteome</keyword>
<evidence type="ECO:0000313" key="1">
    <source>
        <dbReference type="EMBL" id="OJI97834.1"/>
    </source>
</evidence>
<dbReference type="GeneID" id="63728285"/>
<evidence type="ECO:0000313" key="2">
    <source>
        <dbReference type="Proteomes" id="UP000184073"/>
    </source>
</evidence>
<proteinExistence type="predicted"/>